<dbReference type="AlphaFoldDB" id="A0A834T4V9"/>
<dbReference type="InterPro" id="IPR053781">
    <property type="entry name" value="F-box_AtFBL13-like"/>
</dbReference>
<evidence type="ECO:0000313" key="3">
    <source>
        <dbReference type="EMBL" id="KAF7815141.1"/>
    </source>
</evidence>
<name>A0A834T4V9_9FABA</name>
<dbReference type="EMBL" id="JAAIUW010000009">
    <property type="protein sequence ID" value="KAF7815141.1"/>
    <property type="molecule type" value="Genomic_DNA"/>
</dbReference>
<dbReference type="Gene3D" id="1.20.1280.50">
    <property type="match status" value="1"/>
</dbReference>
<dbReference type="PANTHER" id="PTHR31293">
    <property type="entry name" value="RNI-LIKE SUPERFAMILY PROTEIN"/>
    <property type="match status" value="1"/>
</dbReference>
<dbReference type="Pfam" id="PF00646">
    <property type="entry name" value="F-box"/>
    <property type="match status" value="1"/>
</dbReference>
<dbReference type="OrthoDB" id="612216at2759"/>
<dbReference type="Proteomes" id="UP000634136">
    <property type="component" value="Unassembled WGS sequence"/>
</dbReference>
<dbReference type="PROSITE" id="PS50181">
    <property type="entry name" value="FBOX"/>
    <property type="match status" value="1"/>
</dbReference>
<evidence type="ECO:0000313" key="4">
    <source>
        <dbReference type="Proteomes" id="UP000634136"/>
    </source>
</evidence>
<organism evidence="3 4">
    <name type="scientific">Senna tora</name>
    <dbReference type="NCBI Taxonomy" id="362788"/>
    <lineage>
        <taxon>Eukaryota</taxon>
        <taxon>Viridiplantae</taxon>
        <taxon>Streptophyta</taxon>
        <taxon>Embryophyta</taxon>
        <taxon>Tracheophyta</taxon>
        <taxon>Spermatophyta</taxon>
        <taxon>Magnoliopsida</taxon>
        <taxon>eudicotyledons</taxon>
        <taxon>Gunneridae</taxon>
        <taxon>Pentapetalae</taxon>
        <taxon>rosids</taxon>
        <taxon>fabids</taxon>
        <taxon>Fabales</taxon>
        <taxon>Fabaceae</taxon>
        <taxon>Caesalpinioideae</taxon>
        <taxon>Cassia clade</taxon>
        <taxon>Senna</taxon>
    </lineage>
</organism>
<accession>A0A834T4V9</accession>
<feature type="region of interest" description="Disordered" evidence="1">
    <location>
        <begin position="1"/>
        <end position="21"/>
    </location>
</feature>
<reference evidence="3" key="1">
    <citation type="submission" date="2020-09" db="EMBL/GenBank/DDBJ databases">
        <title>Genome-Enabled Discovery of Anthraquinone Biosynthesis in Senna tora.</title>
        <authorList>
            <person name="Kang S.-H."/>
            <person name="Pandey R.P."/>
            <person name="Lee C.-M."/>
            <person name="Sim J.-S."/>
            <person name="Jeong J.-T."/>
            <person name="Choi B.-S."/>
            <person name="Jung M."/>
            <person name="Ginzburg D."/>
            <person name="Zhao K."/>
            <person name="Won S.Y."/>
            <person name="Oh T.-J."/>
            <person name="Yu Y."/>
            <person name="Kim N.-H."/>
            <person name="Lee O.R."/>
            <person name="Lee T.-H."/>
            <person name="Bashyal P."/>
            <person name="Kim T.-S."/>
            <person name="Lee W.-H."/>
            <person name="Kawkins C."/>
            <person name="Kim C.-K."/>
            <person name="Kim J.S."/>
            <person name="Ahn B.O."/>
            <person name="Rhee S.Y."/>
            <person name="Sohng J.K."/>
        </authorList>
    </citation>
    <scope>NUCLEOTIDE SEQUENCE</scope>
    <source>
        <tissue evidence="3">Leaf</tissue>
    </source>
</reference>
<dbReference type="SUPFAM" id="SSF81383">
    <property type="entry name" value="F-box domain"/>
    <property type="match status" value="1"/>
</dbReference>
<keyword evidence="4" id="KW-1185">Reference proteome</keyword>
<sequence>MASSNMTQHVSQKSRGSEDEDRISNLPESIIGHILSCLPIKDAVATSVLSKRWVNLWTYITTVCIDDWAFPYHNPKKGINNFENFVSSVLLGLNNSTIQNFSLNVARKLDPSLVNAWISAILKRRVTNFTISSPKNVTIISSYYLFSCNSLVQLILNISCSVRVLASVHLPNLQNLELYGVKFLGESSGISKDMILSFPVLKKFKVKMLWLNVQSVTLLVPLLEVVNIYCESLEYDNCTIKICASCVREFSYDGYLSQYYILSDPSFAPNASAYITIHNCHSIPITENELGLRASMLIRQLDQVKYLKLEDIRVFGIAKEAFVDLPTLEMVHHLKLGYVIADMLLALLLKTPTLITLDIMVGHLGHV</sequence>
<dbReference type="CDD" id="cd22160">
    <property type="entry name" value="F-box_AtFBL13-like"/>
    <property type="match status" value="1"/>
</dbReference>
<feature type="domain" description="F-box" evidence="2">
    <location>
        <begin position="20"/>
        <end position="56"/>
    </location>
</feature>
<evidence type="ECO:0000256" key="1">
    <source>
        <dbReference type="SAM" id="MobiDB-lite"/>
    </source>
</evidence>
<dbReference type="InterPro" id="IPR055294">
    <property type="entry name" value="FBL60-like"/>
</dbReference>
<gene>
    <name evidence="3" type="ORF">G2W53_029110</name>
</gene>
<evidence type="ECO:0000259" key="2">
    <source>
        <dbReference type="PROSITE" id="PS50181"/>
    </source>
</evidence>
<protein>
    <submittedName>
        <fullName evidence="3">F-box/FBD/LRR-repeat protein</fullName>
    </submittedName>
</protein>
<dbReference type="PANTHER" id="PTHR31293:SF12">
    <property type="entry name" value="RNI-LIKE SUPERFAMILY PROTEIN"/>
    <property type="match status" value="1"/>
</dbReference>
<proteinExistence type="predicted"/>
<comment type="caution">
    <text evidence="3">The sequence shown here is derived from an EMBL/GenBank/DDBJ whole genome shotgun (WGS) entry which is preliminary data.</text>
</comment>
<dbReference type="SMART" id="SM00256">
    <property type="entry name" value="FBOX"/>
    <property type="match status" value="1"/>
</dbReference>
<feature type="compositionally biased region" description="Polar residues" evidence="1">
    <location>
        <begin position="1"/>
        <end position="14"/>
    </location>
</feature>
<dbReference type="InterPro" id="IPR036047">
    <property type="entry name" value="F-box-like_dom_sf"/>
</dbReference>
<dbReference type="InterPro" id="IPR001810">
    <property type="entry name" value="F-box_dom"/>
</dbReference>